<evidence type="ECO:0000256" key="4">
    <source>
        <dbReference type="PROSITE-ProRule" id="PRU00236"/>
    </source>
</evidence>
<dbReference type="Gene3D" id="3.30.1600.10">
    <property type="entry name" value="SIR2/SIRT2 'Small Domain"/>
    <property type="match status" value="1"/>
</dbReference>
<dbReference type="InterPro" id="IPR029035">
    <property type="entry name" value="DHS-like_NAD/FAD-binding_dom"/>
</dbReference>
<keyword evidence="4" id="KW-0479">Metal-binding</keyword>
<dbReference type="PANTHER" id="PTHR11085">
    <property type="entry name" value="NAD-DEPENDENT PROTEIN DEACYLASE SIRTUIN-5, MITOCHONDRIAL-RELATED"/>
    <property type="match status" value="1"/>
</dbReference>
<feature type="domain" description="Deacetylase sirtuin-type" evidence="5">
    <location>
        <begin position="1"/>
        <end position="246"/>
    </location>
</feature>
<dbReference type="EMBL" id="FOXX01000002">
    <property type="protein sequence ID" value="SFQ41257.1"/>
    <property type="molecule type" value="Genomic_DNA"/>
</dbReference>
<feature type="binding site" evidence="4">
    <location>
        <position position="129"/>
    </location>
    <ligand>
        <name>Zn(2+)</name>
        <dbReference type="ChEBI" id="CHEBI:29105"/>
    </ligand>
</feature>
<comment type="caution">
    <text evidence="6">The sequence shown here is derived from an EMBL/GenBank/DDBJ whole genome shotgun (WGS) entry which is preliminary data.</text>
</comment>
<feature type="active site" description="Proton acceptor" evidence="4">
    <location>
        <position position="121"/>
    </location>
</feature>
<dbReference type="SUPFAM" id="SSF52467">
    <property type="entry name" value="DHS-like NAD/FAD-binding domain"/>
    <property type="match status" value="1"/>
</dbReference>
<gene>
    <name evidence="6" type="ORF">SAMN02745910_01343</name>
</gene>
<evidence type="ECO:0000313" key="6">
    <source>
        <dbReference type="EMBL" id="SFQ41257.1"/>
    </source>
</evidence>
<dbReference type="EC" id="2.3.1.286" evidence="1"/>
<dbReference type="Proteomes" id="UP000182762">
    <property type="component" value="Unassembled WGS sequence"/>
</dbReference>
<dbReference type="GeneID" id="93710062"/>
<dbReference type="PANTHER" id="PTHR11085:SF4">
    <property type="entry name" value="NAD-DEPENDENT PROTEIN DEACYLASE"/>
    <property type="match status" value="1"/>
</dbReference>
<organism evidence="6 7">
    <name type="scientific">Priestia endophytica DSM 13796</name>
    <dbReference type="NCBI Taxonomy" id="1121089"/>
    <lineage>
        <taxon>Bacteria</taxon>
        <taxon>Bacillati</taxon>
        <taxon>Bacillota</taxon>
        <taxon>Bacilli</taxon>
        <taxon>Bacillales</taxon>
        <taxon>Bacillaceae</taxon>
        <taxon>Priestia</taxon>
    </lineage>
</organism>
<proteinExistence type="predicted"/>
<dbReference type="PROSITE" id="PS50305">
    <property type="entry name" value="SIRTUIN"/>
    <property type="match status" value="1"/>
</dbReference>
<evidence type="ECO:0000256" key="1">
    <source>
        <dbReference type="ARBA" id="ARBA00012928"/>
    </source>
</evidence>
<evidence type="ECO:0000256" key="3">
    <source>
        <dbReference type="ARBA" id="ARBA00023027"/>
    </source>
</evidence>
<dbReference type="InterPro" id="IPR003000">
    <property type="entry name" value="Sirtuin"/>
</dbReference>
<dbReference type="InterPro" id="IPR026591">
    <property type="entry name" value="Sirtuin_cat_small_dom_sf"/>
</dbReference>
<dbReference type="Pfam" id="PF02146">
    <property type="entry name" value="SIR2"/>
    <property type="match status" value="1"/>
</dbReference>
<evidence type="ECO:0000259" key="5">
    <source>
        <dbReference type="PROSITE" id="PS50305"/>
    </source>
</evidence>
<evidence type="ECO:0000256" key="2">
    <source>
        <dbReference type="ARBA" id="ARBA00022679"/>
    </source>
</evidence>
<feature type="binding site" evidence="4">
    <location>
        <position position="132"/>
    </location>
    <ligand>
        <name>Zn(2+)</name>
        <dbReference type="ChEBI" id="CHEBI:29105"/>
    </ligand>
</feature>
<accession>A0A1I5YBI6</accession>
<evidence type="ECO:0000313" key="7">
    <source>
        <dbReference type="Proteomes" id="UP000182762"/>
    </source>
</evidence>
<dbReference type="RefSeq" id="WP_061803750.1">
    <property type="nucleotide sequence ID" value="NZ_FOXX01000002.1"/>
</dbReference>
<name>A0A1I5YBI6_9BACI</name>
<keyword evidence="2" id="KW-0808">Transferase</keyword>
<keyword evidence="4" id="KW-0862">Zinc</keyword>
<reference evidence="6 7" key="1">
    <citation type="submission" date="2016-10" db="EMBL/GenBank/DDBJ databases">
        <authorList>
            <person name="Varghese N."/>
            <person name="Submissions S."/>
        </authorList>
    </citation>
    <scope>NUCLEOTIDE SEQUENCE [LARGE SCALE GENOMIC DNA]</scope>
    <source>
        <strain evidence="6 7">DSM 13796</strain>
    </source>
</reference>
<feature type="binding site" evidence="4">
    <location>
        <position position="146"/>
    </location>
    <ligand>
        <name>Zn(2+)</name>
        <dbReference type="ChEBI" id="CHEBI:29105"/>
    </ligand>
</feature>
<dbReference type="InterPro" id="IPR026590">
    <property type="entry name" value="Ssirtuin_cat_dom"/>
</dbReference>
<dbReference type="NCBIfam" id="NF001754">
    <property type="entry name" value="PRK00481.1-4"/>
    <property type="match status" value="1"/>
</dbReference>
<dbReference type="InterPro" id="IPR050134">
    <property type="entry name" value="NAD-dep_sirtuin_deacylases"/>
</dbReference>
<protein>
    <recommendedName>
        <fullName evidence="1">protein acetyllysine N-acetyltransferase</fullName>
        <ecNumber evidence="1">2.3.1.286</ecNumber>
    </recommendedName>
</protein>
<sequence length="246" mass="28556">MTDIEKVQKLIKQADTITFFTGAGMSTESGLPDFRSSNGLYKQNMNFTDIVSLDFYEKDPVLFWTLFKDIFRIRMLHNYVPNKGYHYISKLQEKEKNIRVITQNIDGLHYDSGHEPVYEIHGTIKKAHCRSCYREYDLKYLNEHDCPRCKECGEILKPNVVLFGDPIQQFEEAVRDALQSDLFFVLGSSLEVGPVNQIPLIVKEHTDAKLIIINREATRFDSLFDYVFHMNISDAFQHILGPLHNV</sequence>
<keyword evidence="3" id="KW-0520">NAD</keyword>
<keyword evidence="7" id="KW-1185">Reference proteome</keyword>
<feature type="binding site" evidence="4">
    <location>
        <position position="152"/>
    </location>
    <ligand>
        <name>Zn(2+)</name>
        <dbReference type="ChEBI" id="CHEBI:29105"/>
    </ligand>
</feature>
<dbReference type="Gene3D" id="3.40.50.1220">
    <property type="entry name" value="TPP-binding domain"/>
    <property type="match status" value="1"/>
</dbReference>